<reference evidence="1" key="2">
    <citation type="journal article" date="2015" name="Data Brief">
        <title>Shoot transcriptome of the giant reed, Arundo donax.</title>
        <authorList>
            <person name="Barrero R.A."/>
            <person name="Guerrero F.D."/>
            <person name="Moolhuijzen P."/>
            <person name="Goolsby J.A."/>
            <person name="Tidwell J."/>
            <person name="Bellgard S.E."/>
            <person name="Bellgard M.I."/>
        </authorList>
    </citation>
    <scope>NUCLEOTIDE SEQUENCE</scope>
    <source>
        <tissue evidence="1">Shoot tissue taken approximately 20 cm above the soil surface</tissue>
    </source>
</reference>
<organism evidence="1">
    <name type="scientific">Arundo donax</name>
    <name type="common">Giant reed</name>
    <name type="synonym">Donax arundinaceus</name>
    <dbReference type="NCBI Taxonomy" id="35708"/>
    <lineage>
        <taxon>Eukaryota</taxon>
        <taxon>Viridiplantae</taxon>
        <taxon>Streptophyta</taxon>
        <taxon>Embryophyta</taxon>
        <taxon>Tracheophyta</taxon>
        <taxon>Spermatophyta</taxon>
        <taxon>Magnoliopsida</taxon>
        <taxon>Liliopsida</taxon>
        <taxon>Poales</taxon>
        <taxon>Poaceae</taxon>
        <taxon>PACMAD clade</taxon>
        <taxon>Arundinoideae</taxon>
        <taxon>Arundineae</taxon>
        <taxon>Arundo</taxon>
    </lineage>
</organism>
<proteinExistence type="predicted"/>
<protein>
    <submittedName>
        <fullName evidence="1">Uncharacterized protein</fullName>
    </submittedName>
</protein>
<reference evidence="1" key="1">
    <citation type="submission" date="2014-09" db="EMBL/GenBank/DDBJ databases">
        <authorList>
            <person name="Magalhaes I.L.F."/>
            <person name="Oliveira U."/>
            <person name="Santos F.R."/>
            <person name="Vidigal T.H.D.A."/>
            <person name="Brescovit A.D."/>
            <person name="Santos A.J."/>
        </authorList>
    </citation>
    <scope>NUCLEOTIDE SEQUENCE</scope>
    <source>
        <tissue evidence="1">Shoot tissue taken approximately 20 cm above the soil surface</tissue>
    </source>
</reference>
<dbReference type="AlphaFoldDB" id="A0A0A9E0B5"/>
<dbReference type="EMBL" id="GBRH01205472">
    <property type="protein sequence ID" value="JAD92423.1"/>
    <property type="molecule type" value="Transcribed_RNA"/>
</dbReference>
<accession>A0A0A9E0B5</accession>
<sequence>MHICSTDTSKLIPAKCNIIYTISRSSCCLARVCITCRSDSPDVPLTNIASEVCFTNWWVVATSEAVM</sequence>
<name>A0A0A9E0B5_ARUDO</name>
<evidence type="ECO:0000313" key="1">
    <source>
        <dbReference type="EMBL" id="JAD92423.1"/>
    </source>
</evidence>